<keyword evidence="8" id="KW-0375">Hydrogen ion transport</keyword>
<dbReference type="CDD" id="cd12152">
    <property type="entry name" value="F1-ATPase_delta"/>
    <property type="match status" value="1"/>
</dbReference>
<dbReference type="RefSeq" id="WP_113673131.1">
    <property type="nucleotide sequence ID" value="NZ_CAJXUH010000013.1"/>
</dbReference>
<evidence type="ECO:0000259" key="11">
    <source>
        <dbReference type="Pfam" id="PF00401"/>
    </source>
</evidence>
<proteinExistence type="inferred from homology"/>
<dbReference type="PANTHER" id="PTHR13822">
    <property type="entry name" value="ATP SYNTHASE DELTA/EPSILON CHAIN"/>
    <property type="match status" value="1"/>
</dbReference>
<dbReference type="OrthoDB" id="9804110at2"/>
<dbReference type="SUPFAM" id="SSF46604">
    <property type="entry name" value="Epsilon subunit of F1F0-ATP synthase C-terminal domain"/>
    <property type="match status" value="1"/>
</dbReference>
<evidence type="ECO:0000256" key="4">
    <source>
        <dbReference type="ARBA" id="ARBA00023065"/>
    </source>
</evidence>
<dbReference type="Pfam" id="PF00401">
    <property type="entry name" value="ATP-synt_DE"/>
    <property type="match status" value="1"/>
</dbReference>
<evidence type="ECO:0000313" key="13">
    <source>
        <dbReference type="EMBL" id="QUH29525.1"/>
    </source>
</evidence>
<evidence type="ECO:0000256" key="7">
    <source>
        <dbReference type="ARBA" id="ARBA00023310"/>
    </source>
</evidence>
<evidence type="ECO:0000256" key="10">
    <source>
        <dbReference type="SAM" id="Coils"/>
    </source>
</evidence>
<keyword evidence="8" id="KW-1003">Cell membrane</keyword>
<evidence type="ECO:0000313" key="14">
    <source>
        <dbReference type="Proteomes" id="UP000677305"/>
    </source>
</evidence>
<comment type="function">
    <text evidence="8">Produces ATP from ADP in the presence of a proton gradient across the membrane.</text>
</comment>
<dbReference type="GO" id="GO:0045259">
    <property type="term" value="C:proton-transporting ATP synthase complex"/>
    <property type="evidence" value="ECO:0007669"/>
    <property type="project" value="UniProtKB-KW"/>
</dbReference>
<gene>
    <name evidence="8 13" type="primary">atpC</name>
    <name evidence="13" type="ORF">HYG85_11650</name>
</gene>
<keyword evidence="7 8" id="KW-0066">ATP synthesis</keyword>
<dbReference type="NCBIfam" id="TIGR01216">
    <property type="entry name" value="ATP_synt_epsi"/>
    <property type="match status" value="1"/>
</dbReference>
<evidence type="ECO:0000256" key="2">
    <source>
        <dbReference type="ARBA" id="ARBA00005712"/>
    </source>
</evidence>
<dbReference type="Gene3D" id="2.60.15.10">
    <property type="entry name" value="F0F1 ATP synthase delta/epsilon subunit, N-terminal"/>
    <property type="match status" value="1"/>
</dbReference>
<dbReference type="InterPro" id="IPR020547">
    <property type="entry name" value="ATP_synth_F1_esu_C"/>
</dbReference>
<dbReference type="InterPro" id="IPR001469">
    <property type="entry name" value="ATP_synth_F1_dsu/esu"/>
</dbReference>
<evidence type="ECO:0000256" key="8">
    <source>
        <dbReference type="HAMAP-Rule" id="MF_00530"/>
    </source>
</evidence>
<evidence type="ECO:0000256" key="9">
    <source>
        <dbReference type="RuleBase" id="RU003656"/>
    </source>
</evidence>
<accession>A0A8J8MB92</accession>
<keyword evidence="14" id="KW-1185">Reference proteome</keyword>
<keyword evidence="3 8" id="KW-0813">Transport</keyword>
<keyword evidence="4 8" id="KW-0406">Ion transport</keyword>
<dbReference type="SUPFAM" id="SSF51344">
    <property type="entry name" value="Epsilon subunit of F1F0-ATP synthase N-terminal domain"/>
    <property type="match status" value="1"/>
</dbReference>
<dbReference type="Pfam" id="PF02823">
    <property type="entry name" value="ATP-synt_DE_N"/>
    <property type="match status" value="1"/>
</dbReference>
<dbReference type="PANTHER" id="PTHR13822:SF10">
    <property type="entry name" value="ATP SYNTHASE EPSILON CHAIN, CHLOROPLASTIC"/>
    <property type="match status" value="1"/>
</dbReference>
<sequence>MANNKFLLQVVTPERIFYEDDVERVEFKTSEGDIGVYANHIPLTTPVVSGMMVIKNDSKVEKAAIHKGFVEITPEKVTILTDAAEWPHEIDIKRAEEAKLRAERRLEADKADLNEIRTKSALARSVVRIEVSKYDDSDK</sequence>
<keyword evidence="5 8" id="KW-0472">Membrane</keyword>
<dbReference type="KEGG" id="vgu:HYG85_11650"/>
<evidence type="ECO:0000256" key="3">
    <source>
        <dbReference type="ARBA" id="ARBA00022448"/>
    </source>
</evidence>
<comment type="subcellular location">
    <subcellularLocation>
        <location evidence="1 8">Cell membrane</location>
        <topology evidence="1 8">Peripheral membrane protein</topology>
    </subcellularLocation>
</comment>
<evidence type="ECO:0000256" key="1">
    <source>
        <dbReference type="ARBA" id="ARBA00004202"/>
    </source>
</evidence>
<comment type="similarity">
    <text evidence="2 8 9">Belongs to the ATPase epsilon chain family.</text>
</comment>
<keyword evidence="10" id="KW-0175">Coiled coil</keyword>
<feature type="domain" description="ATP synthase epsilon subunit C-terminal" evidence="11">
    <location>
        <begin position="89"/>
        <end position="133"/>
    </location>
</feature>
<dbReference type="InterPro" id="IPR036771">
    <property type="entry name" value="ATPsynth_dsu/esu_N"/>
</dbReference>
<organism evidence="13 14">
    <name type="scientific">Vallitalea guaymasensis</name>
    <dbReference type="NCBI Taxonomy" id="1185412"/>
    <lineage>
        <taxon>Bacteria</taxon>
        <taxon>Bacillati</taxon>
        <taxon>Bacillota</taxon>
        <taxon>Clostridia</taxon>
        <taxon>Lachnospirales</taxon>
        <taxon>Vallitaleaceae</taxon>
        <taxon>Vallitalea</taxon>
    </lineage>
</organism>
<evidence type="ECO:0000256" key="5">
    <source>
        <dbReference type="ARBA" id="ARBA00023136"/>
    </source>
</evidence>
<feature type="domain" description="ATP synthase F1 complex delta/epsilon subunit N-terminal" evidence="12">
    <location>
        <begin position="8"/>
        <end position="84"/>
    </location>
</feature>
<name>A0A8J8MB92_9FIRM</name>
<evidence type="ECO:0000256" key="6">
    <source>
        <dbReference type="ARBA" id="ARBA00023196"/>
    </source>
</evidence>
<dbReference type="GO" id="GO:0005524">
    <property type="term" value="F:ATP binding"/>
    <property type="evidence" value="ECO:0007669"/>
    <property type="project" value="UniProtKB-UniRule"/>
</dbReference>
<dbReference type="EMBL" id="CP058561">
    <property type="protein sequence ID" value="QUH29525.1"/>
    <property type="molecule type" value="Genomic_DNA"/>
</dbReference>
<dbReference type="InterPro" id="IPR036794">
    <property type="entry name" value="ATP_F1_dsu/esu_C_sf"/>
</dbReference>
<dbReference type="AlphaFoldDB" id="A0A8J8MB92"/>
<protein>
    <recommendedName>
        <fullName evidence="8">ATP synthase epsilon chain</fullName>
    </recommendedName>
    <alternativeName>
        <fullName evidence="8">ATP synthase F1 sector epsilon subunit</fullName>
    </alternativeName>
    <alternativeName>
        <fullName evidence="8">F-ATPase epsilon subunit</fullName>
    </alternativeName>
</protein>
<keyword evidence="6 8" id="KW-0139">CF(1)</keyword>
<dbReference type="Gene3D" id="1.20.5.440">
    <property type="entry name" value="ATP synthase delta/epsilon subunit, C-terminal domain"/>
    <property type="match status" value="1"/>
</dbReference>
<dbReference type="GO" id="GO:0046933">
    <property type="term" value="F:proton-transporting ATP synthase activity, rotational mechanism"/>
    <property type="evidence" value="ECO:0007669"/>
    <property type="project" value="UniProtKB-UniRule"/>
</dbReference>
<feature type="coiled-coil region" evidence="10">
    <location>
        <begin position="92"/>
        <end position="119"/>
    </location>
</feature>
<evidence type="ECO:0000259" key="12">
    <source>
        <dbReference type="Pfam" id="PF02823"/>
    </source>
</evidence>
<dbReference type="HAMAP" id="MF_00530">
    <property type="entry name" value="ATP_synth_epsil_bac"/>
    <property type="match status" value="1"/>
</dbReference>
<reference evidence="13 14" key="1">
    <citation type="submission" date="2020-07" db="EMBL/GenBank/DDBJ databases">
        <title>Vallitalea guaymasensis genome.</title>
        <authorList>
            <person name="Postec A."/>
        </authorList>
    </citation>
    <scope>NUCLEOTIDE SEQUENCE [LARGE SCALE GENOMIC DNA]</scope>
    <source>
        <strain evidence="13 14">Ra1766G1</strain>
    </source>
</reference>
<comment type="subunit">
    <text evidence="8 9">F-type ATPases have 2 components, CF(1) - the catalytic core - and CF(0) - the membrane proton channel. CF(1) has five subunits: alpha(3), beta(3), gamma(1), delta(1), epsilon(1). CF(0) has three main subunits: a, b and c.</text>
</comment>
<dbReference type="InterPro" id="IPR020546">
    <property type="entry name" value="ATP_synth_F1_dsu/esu_N"/>
</dbReference>
<dbReference type="Proteomes" id="UP000677305">
    <property type="component" value="Chromosome"/>
</dbReference>
<dbReference type="GO" id="GO:0005886">
    <property type="term" value="C:plasma membrane"/>
    <property type="evidence" value="ECO:0007669"/>
    <property type="project" value="UniProtKB-SubCell"/>
</dbReference>